<accession>A0A059B5G7</accession>
<dbReference type="EMBL" id="KK198760">
    <property type="protein sequence ID" value="KCW61161.1"/>
    <property type="molecule type" value="Genomic_DNA"/>
</dbReference>
<dbReference type="InParanoid" id="A0A059B5G7"/>
<evidence type="ECO:0000256" key="1">
    <source>
        <dbReference type="SAM" id="MobiDB-lite"/>
    </source>
</evidence>
<feature type="compositionally biased region" description="Basic and acidic residues" evidence="1">
    <location>
        <begin position="1"/>
        <end position="10"/>
    </location>
</feature>
<dbReference type="Gramene" id="KCW61161">
    <property type="protein sequence ID" value="KCW61161"/>
    <property type="gene ID" value="EUGRSUZ_H03930"/>
</dbReference>
<proteinExistence type="predicted"/>
<sequence length="114" mass="12380">MIPVDIRHSSGENLHFARCPPEGVSASVSSTSPSSSSRRLGFSLISGDRKLKAGGWGLRGEFRFALALAILTQRIPLFSLNRSLSGSRSKVGLLDQRRFSLSSGSRSLSLEFDR</sequence>
<feature type="region of interest" description="Disordered" evidence="1">
    <location>
        <begin position="1"/>
        <end position="38"/>
    </location>
</feature>
<feature type="compositionally biased region" description="Low complexity" evidence="1">
    <location>
        <begin position="25"/>
        <end position="38"/>
    </location>
</feature>
<protein>
    <submittedName>
        <fullName evidence="2">Uncharacterized protein</fullName>
    </submittedName>
</protein>
<gene>
    <name evidence="2" type="ORF">EUGRSUZ_H03930</name>
</gene>
<organism evidence="2">
    <name type="scientific">Eucalyptus grandis</name>
    <name type="common">Flooded gum</name>
    <dbReference type="NCBI Taxonomy" id="71139"/>
    <lineage>
        <taxon>Eukaryota</taxon>
        <taxon>Viridiplantae</taxon>
        <taxon>Streptophyta</taxon>
        <taxon>Embryophyta</taxon>
        <taxon>Tracheophyta</taxon>
        <taxon>Spermatophyta</taxon>
        <taxon>Magnoliopsida</taxon>
        <taxon>eudicotyledons</taxon>
        <taxon>Gunneridae</taxon>
        <taxon>Pentapetalae</taxon>
        <taxon>rosids</taxon>
        <taxon>malvids</taxon>
        <taxon>Myrtales</taxon>
        <taxon>Myrtaceae</taxon>
        <taxon>Myrtoideae</taxon>
        <taxon>Eucalypteae</taxon>
        <taxon>Eucalyptus</taxon>
    </lineage>
</organism>
<name>A0A059B5G7_EUCGR</name>
<evidence type="ECO:0000313" key="2">
    <source>
        <dbReference type="EMBL" id="KCW61161.1"/>
    </source>
</evidence>
<reference evidence="2" key="1">
    <citation type="submission" date="2013-07" db="EMBL/GenBank/DDBJ databases">
        <title>The genome of Eucalyptus grandis.</title>
        <authorList>
            <person name="Schmutz J."/>
            <person name="Hayes R."/>
            <person name="Myburg A."/>
            <person name="Tuskan G."/>
            <person name="Grattapaglia D."/>
            <person name="Rokhsar D.S."/>
        </authorList>
    </citation>
    <scope>NUCLEOTIDE SEQUENCE</scope>
    <source>
        <tissue evidence="2">Leaf extractions</tissue>
    </source>
</reference>
<dbReference type="AlphaFoldDB" id="A0A059B5G7"/>